<evidence type="ECO:0000259" key="11">
    <source>
        <dbReference type="SMART" id="SM00397"/>
    </source>
</evidence>
<dbReference type="CDD" id="cd15862">
    <property type="entry name" value="SNARE_Vti1"/>
    <property type="match status" value="1"/>
</dbReference>
<dbReference type="AlphaFoldDB" id="A0A9Q0L8L5"/>
<dbReference type="Proteomes" id="UP001149090">
    <property type="component" value="Unassembled WGS sequence"/>
</dbReference>
<dbReference type="Gene3D" id="1.20.58.400">
    <property type="entry name" value="t-snare proteins"/>
    <property type="match status" value="1"/>
</dbReference>
<evidence type="ECO:0000256" key="6">
    <source>
        <dbReference type="ARBA" id="ARBA00023054"/>
    </source>
</evidence>
<evidence type="ECO:0000256" key="10">
    <source>
        <dbReference type="SAM" id="Phobius"/>
    </source>
</evidence>
<evidence type="ECO:0000256" key="3">
    <source>
        <dbReference type="ARBA" id="ARBA00022692"/>
    </source>
</evidence>
<keyword evidence="2" id="KW-0813">Transport</keyword>
<dbReference type="GO" id="GO:0031902">
    <property type="term" value="C:late endosome membrane"/>
    <property type="evidence" value="ECO:0007669"/>
    <property type="project" value="TreeGrafter"/>
</dbReference>
<dbReference type="GO" id="GO:0005484">
    <property type="term" value="F:SNAP receptor activity"/>
    <property type="evidence" value="ECO:0007669"/>
    <property type="project" value="InterPro"/>
</dbReference>
<accession>A0A9Q0L8L5</accession>
<dbReference type="GO" id="GO:0000149">
    <property type="term" value="F:SNARE binding"/>
    <property type="evidence" value="ECO:0007669"/>
    <property type="project" value="TreeGrafter"/>
</dbReference>
<dbReference type="InterPro" id="IPR010989">
    <property type="entry name" value="SNARE"/>
</dbReference>
<dbReference type="GO" id="GO:0031201">
    <property type="term" value="C:SNARE complex"/>
    <property type="evidence" value="ECO:0007669"/>
    <property type="project" value="TreeGrafter"/>
</dbReference>
<dbReference type="OMA" id="YRRVMTN"/>
<dbReference type="PANTHER" id="PTHR21230:SF26">
    <property type="entry name" value="VESICLE TRANSPORT THROUGH INTERACTION WITH T-SNARES HOMOLOG 1A"/>
    <property type="match status" value="1"/>
</dbReference>
<dbReference type="SMART" id="SM00397">
    <property type="entry name" value="t_SNARE"/>
    <property type="match status" value="1"/>
</dbReference>
<evidence type="ECO:0000256" key="1">
    <source>
        <dbReference type="ARBA" id="ARBA00006108"/>
    </source>
</evidence>
<keyword evidence="5 10" id="KW-1133">Transmembrane helix</keyword>
<organism evidence="12 13">
    <name type="scientific">Anaeramoeba ignava</name>
    <name type="common">Anaerobic marine amoeba</name>
    <dbReference type="NCBI Taxonomy" id="1746090"/>
    <lineage>
        <taxon>Eukaryota</taxon>
        <taxon>Metamonada</taxon>
        <taxon>Anaeramoebidae</taxon>
        <taxon>Anaeramoeba</taxon>
    </lineage>
</organism>
<dbReference type="GO" id="GO:0012507">
    <property type="term" value="C:ER to Golgi transport vesicle membrane"/>
    <property type="evidence" value="ECO:0007669"/>
    <property type="project" value="TreeGrafter"/>
</dbReference>
<dbReference type="PANTHER" id="PTHR21230">
    <property type="entry name" value="VESICLE TRANSPORT V-SNARE PROTEIN VTI1-RELATED"/>
    <property type="match status" value="1"/>
</dbReference>
<evidence type="ECO:0000313" key="13">
    <source>
        <dbReference type="Proteomes" id="UP001149090"/>
    </source>
</evidence>
<evidence type="ECO:0000256" key="9">
    <source>
        <dbReference type="SAM" id="Coils"/>
    </source>
</evidence>
<evidence type="ECO:0000256" key="2">
    <source>
        <dbReference type="ARBA" id="ARBA00022448"/>
    </source>
</evidence>
<keyword evidence="4" id="KW-0653">Protein transport</keyword>
<proteinExistence type="inferred from homology"/>
<evidence type="ECO:0000256" key="8">
    <source>
        <dbReference type="ARBA" id="ARBA00060376"/>
    </source>
</evidence>
<dbReference type="FunFam" id="1.20.58.400:FF:000001">
    <property type="entry name" value="Vesicle transport through interaction with t-SNAREs homolog 1A"/>
    <property type="match status" value="1"/>
</dbReference>
<reference evidence="12" key="1">
    <citation type="submission" date="2022-10" db="EMBL/GenBank/DDBJ databases">
        <title>Novel sulphate-reducing endosymbionts in the free-living metamonad Anaeramoeba.</title>
        <authorList>
            <person name="Jerlstrom-Hultqvist J."/>
            <person name="Cepicka I."/>
            <person name="Gallot-Lavallee L."/>
            <person name="Salas-Leiva D."/>
            <person name="Curtis B.A."/>
            <person name="Zahonova K."/>
            <person name="Pipaliya S."/>
            <person name="Dacks J."/>
            <person name="Roger A.J."/>
        </authorList>
    </citation>
    <scope>NUCLEOTIDE SEQUENCE</scope>
    <source>
        <strain evidence="12">BMAN</strain>
    </source>
</reference>
<dbReference type="GO" id="GO:0005789">
    <property type="term" value="C:endoplasmic reticulum membrane"/>
    <property type="evidence" value="ECO:0007669"/>
    <property type="project" value="TreeGrafter"/>
</dbReference>
<evidence type="ECO:0000313" key="12">
    <source>
        <dbReference type="EMBL" id="KAJ5067058.1"/>
    </source>
</evidence>
<evidence type="ECO:0000256" key="7">
    <source>
        <dbReference type="ARBA" id="ARBA00023136"/>
    </source>
</evidence>
<dbReference type="SUPFAM" id="SSF47661">
    <property type="entry name" value="t-snare proteins"/>
    <property type="match status" value="1"/>
</dbReference>
<sequence>MEMFDSYEQDFNDLSVRIKDRIEKIKELTGEEKKKLKVAADRELDEAHELIQQMDSELRGFSVDERKDASKKLRKYKNQYQNFQTELRKAYEMSSYSQDRNDLFDGRSDYQVQNLDQRQKLLQAQNTLDNSSQRLQNAHKTALQSEQIGTEILADLHQQGDTLRGAHKKLQRAEENVDKGGNIISRMFRRAVTNKIILIIIIIVLLGIIAMIVYFTRFYKKK</sequence>
<dbReference type="InterPro" id="IPR027027">
    <property type="entry name" value="GOSR2/Membrin/Bos1"/>
</dbReference>
<gene>
    <name evidence="12" type="ORF">M0811_13320</name>
</gene>
<feature type="transmembrane region" description="Helical" evidence="10">
    <location>
        <begin position="196"/>
        <end position="216"/>
    </location>
</feature>
<dbReference type="InterPro" id="IPR007705">
    <property type="entry name" value="Vesicle_trsprt_v-SNARE_N"/>
</dbReference>
<evidence type="ECO:0000256" key="4">
    <source>
        <dbReference type="ARBA" id="ARBA00022927"/>
    </source>
</evidence>
<dbReference type="OrthoDB" id="430637at2759"/>
<feature type="domain" description="T-SNARE coiled-coil homology" evidence="11">
    <location>
        <begin position="120"/>
        <end position="187"/>
    </location>
</feature>
<dbReference type="InterPro" id="IPR000727">
    <property type="entry name" value="T_SNARE_dom"/>
</dbReference>
<keyword evidence="6 9" id="KW-0175">Coiled coil</keyword>
<evidence type="ECO:0000256" key="5">
    <source>
        <dbReference type="ARBA" id="ARBA00022989"/>
    </source>
</evidence>
<dbReference type="GO" id="GO:0005794">
    <property type="term" value="C:Golgi apparatus"/>
    <property type="evidence" value="ECO:0007669"/>
    <property type="project" value="InterPro"/>
</dbReference>
<dbReference type="FunFam" id="1.20.5.110:FF:000002">
    <property type="entry name" value="Vesicle transport through interaction with t-SNAREsB"/>
    <property type="match status" value="1"/>
</dbReference>
<keyword evidence="13" id="KW-1185">Reference proteome</keyword>
<feature type="coiled-coil region" evidence="9">
    <location>
        <begin position="33"/>
        <end position="93"/>
    </location>
</feature>
<dbReference type="GO" id="GO:0006886">
    <property type="term" value="P:intracellular protein transport"/>
    <property type="evidence" value="ECO:0007669"/>
    <property type="project" value="InterPro"/>
</dbReference>
<keyword evidence="3 10" id="KW-0812">Transmembrane</keyword>
<comment type="similarity">
    <text evidence="1">Belongs to the VTI1 family.</text>
</comment>
<dbReference type="EMBL" id="JAPDFW010000135">
    <property type="protein sequence ID" value="KAJ5067058.1"/>
    <property type="molecule type" value="Genomic_DNA"/>
</dbReference>
<keyword evidence="7 10" id="KW-0472">Membrane</keyword>
<comment type="caution">
    <text evidence="12">The sequence shown here is derived from an EMBL/GenBank/DDBJ whole genome shotgun (WGS) entry which is preliminary data.</text>
</comment>
<protein>
    <submittedName>
        <fullName evidence="12">Vesicle transport v-snare 13</fullName>
    </submittedName>
</protein>
<name>A0A9Q0L8L5_ANAIG</name>
<dbReference type="InterPro" id="IPR038407">
    <property type="entry name" value="v-SNARE_N_sf"/>
</dbReference>
<comment type="subcellular location">
    <subcellularLocation>
        <location evidence="8">Prevacuolar compartment membrane</location>
        <topology evidence="8">Single-pass type IV membrane protein</topology>
    </subcellularLocation>
</comment>
<dbReference type="Pfam" id="PF05008">
    <property type="entry name" value="V-SNARE"/>
    <property type="match status" value="1"/>
</dbReference>
<dbReference type="SUPFAM" id="SSF58038">
    <property type="entry name" value="SNARE fusion complex"/>
    <property type="match status" value="1"/>
</dbReference>
<dbReference type="Pfam" id="PF12352">
    <property type="entry name" value="V-SNARE_C"/>
    <property type="match status" value="1"/>
</dbReference>
<dbReference type="PIRSF" id="PIRSF028865">
    <property type="entry name" value="Membrin-2"/>
    <property type="match status" value="1"/>
</dbReference>
<dbReference type="Gene3D" id="1.20.5.110">
    <property type="match status" value="1"/>
</dbReference>
<dbReference type="GO" id="GO:0006906">
    <property type="term" value="P:vesicle fusion"/>
    <property type="evidence" value="ECO:0007669"/>
    <property type="project" value="TreeGrafter"/>
</dbReference>